<name>A0AAI8YGD7_9PEZI</name>
<evidence type="ECO:0000313" key="4">
    <source>
        <dbReference type="Proteomes" id="UP001295740"/>
    </source>
</evidence>
<sequence length="1009" mass="113456">MDETFCPLCGVIIDTWQNEFAMTPSEPLSWLADVRAIKTTRHMLDPVLTGVGWLGWLMSHVQVFAPHEKSAHYANITIRAEENQDVQQWEQQWENLQASFGANDLGCSPYDDRWCFAMHDACWELLCDHVVVGSDERVDPSRIASHLFALLYNTPVSGETTPMPGHDYGHAAQFQDWKASGYDYIERVNGSGYSFLTDDVREKFQFNHERLRDAAPASFEPASRGDYSTSDILCRLPNEIWMLILASLSSVEVCRVRLASRYVADVATPGALSQRFWASRFASNREMGFAFAGPSYPNPNEPIDWRALYSRAKGALKSDLFPGFRNRRRIWRSLQDLSKQVGIRLANDIWLSAFPNPMQPGLPKGASLGQTACAEASLPPGVPGPRPERKELTLSCRLFERQSILWPHNIDAKDCELRSSSVYSNGRRYICGLRFSLPAKSYADRAMREAGFIDRRGEDRVPIRLQGSLENLDVAMTAKGVTGLRFHMRNARGAYSVSVGDMGVECPESGIGRLARSNNARCVGLVLGFDACKLISVSLIEQQSPTNGYGGLTLSRGLELVELWNPRIPEARPVWPWLYYAPVQHFNLCLNMDFGGSDGRLLQSLTRIDFLVGSFPAVFLGMSFVYDGASEQTYGRTENRESIEDTTHVKAIQQSFPIDGPHDEHLSSPGREMRDFAFTAADLVGLRKIRVSVDKEGQGHITGLWLEYHDSNVPVILGQWIDEFGCLTIAPDDRLTEVTTWHGYTSTHWRENIGPVKKLVFGTASGNRKEFLDPLLSGNLVLRYRENPYENLTAIVWGSYHEEDRARVLYSPKPGIREDELIIEENSFLSSSRLVREKIFMEETLDDGRPNRVTGIEVSFKENNSELSGLPLIYEHGSAQSLGTRGRSPHTIQLCAGEKLTRMEIGVQKPNKAVFIKFLTNSDRTLHSSESKGRDSTQQKTHRVVFNLHPSCPKQPSVTGKKSKMYRGFPEDAVLGPIFDTADATGGTIEDEQEQEQEQEADWRTICRR</sequence>
<protein>
    <submittedName>
        <fullName evidence="3">Uu.00g112640.m01.CDS01</fullName>
    </submittedName>
</protein>
<dbReference type="SUPFAM" id="SSF81383">
    <property type="entry name" value="F-box domain"/>
    <property type="match status" value="1"/>
</dbReference>
<keyword evidence="4" id="KW-1185">Reference proteome</keyword>
<evidence type="ECO:0000259" key="2">
    <source>
        <dbReference type="PROSITE" id="PS50181"/>
    </source>
</evidence>
<dbReference type="PROSITE" id="PS50181">
    <property type="entry name" value="FBOX"/>
    <property type="match status" value="1"/>
</dbReference>
<dbReference type="CDD" id="cd09917">
    <property type="entry name" value="F-box_SF"/>
    <property type="match status" value="1"/>
</dbReference>
<dbReference type="InterPro" id="IPR036047">
    <property type="entry name" value="F-box-like_dom_sf"/>
</dbReference>
<gene>
    <name evidence="3" type="ORF">KHLLAP_LOCUS4338</name>
</gene>
<organism evidence="3 4">
    <name type="scientific">Anthostomella pinea</name>
    <dbReference type="NCBI Taxonomy" id="933095"/>
    <lineage>
        <taxon>Eukaryota</taxon>
        <taxon>Fungi</taxon>
        <taxon>Dikarya</taxon>
        <taxon>Ascomycota</taxon>
        <taxon>Pezizomycotina</taxon>
        <taxon>Sordariomycetes</taxon>
        <taxon>Xylariomycetidae</taxon>
        <taxon>Xylariales</taxon>
        <taxon>Xylariaceae</taxon>
        <taxon>Anthostomella</taxon>
    </lineage>
</organism>
<feature type="region of interest" description="Disordered" evidence="1">
    <location>
        <begin position="977"/>
        <end position="1009"/>
    </location>
</feature>
<dbReference type="InterPro" id="IPR001810">
    <property type="entry name" value="F-box_dom"/>
</dbReference>
<dbReference type="EMBL" id="CAUWAG010000006">
    <property type="protein sequence ID" value="CAJ2503870.1"/>
    <property type="molecule type" value="Genomic_DNA"/>
</dbReference>
<comment type="caution">
    <text evidence="3">The sequence shown here is derived from an EMBL/GenBank/DDBJ whole genome shotgun (WGS) entry which is preliminary data.</text>
</comment>
<dbReference type="Pfam" id="PF24539">
    <property type="entry name" value="DUF7600"/>
    <property type="match status" value="1"/>
</dbReference>
<dbReference type="InterPro" id="IPR056021">
    <property type="entry name" value="DUF7600"/>
</dbReference>
<evidence type="ECO:0000256" key="1">
    <source>
        <dbReference type="SAM" id="MobiDB-lite"/>
    </source>
</evidence>
<evidence type="ECO:0000313" key="3">
    <source>
        <dbReference type="EMBL" id="CAJ2503870.1"/>
    </source>
</evidence>
<dbReference type="AlphaFoldDB" id="A0AAI8YGD7"/>
<reference evidence="3" key="1">
    <citation type="submission" date="2023-10" db="EMBL/GenBank/DDBJ databases">
        <authorList>
            <person name="Hackl T."/>
        </authorList>
    </citation>
    <scope>NUCLEOTIDE SEQUENCE</scope>
</reference>
<dbReference type="Proteomes" id="UP001295740">
    <property type="component" value="Unassembled WGS sequence"/>
</dbReference>
<proteinExistence type="predicted"/>
<feature type="compositionally biased region" description="Acidic residues" evidence="1">
    <location>
        <begin position="989"/>
        <end position="1000"/>
    </location>
</feature>
<accession>A0AAI8YGD7</accession>
<feature type="domain" description="F-box" evidence="2">
    <location>
        <begin position="230"/>
        <end position="280"/>
    </location>
</feature>